<feature type="domain" description="Resolvase/invertase-type recombinase catalytic" evidence="8">
    <location>
        <begin position="1"/>
        <end position="136"/>
    </location>
</feature>
<evidence type="ECO:0000256" key="1">
    <source>
        <dbReference type="ARBA" id="ARBA00009913"/>
    </source>
</evidence>
<keyword evidence="12" id="KW-1185">Reference proteome</keyword>
<dbReference type="Pfam" id="PF02796">
    <property type="entry name" value="HTH_7"/>
    <property type="match status" value="1"/>
</dbReference>
<evidence type="ECO:0000256" key="6">
    <source>
        <dbReference type="PIRSR" id="PIRSR606118-50"/>
    </source>
</evidence>
<keyword evidence="5" id="KW-0233">DNA recombination</keyword>
<dbReference type="GO" id="GO:0015074">
    <property type="term" value="P:DNA integration"/>
    <property type="evidence" value="ECO:0007669"/>
    <property type="project" value="UniProtKB-KW"/>
</dbReference>
<comment type="similarity">
    <text evidence="1">Belongs to the site-specific recombinase resolvase family.</text>
</comment>
<dbReference type="GO" id="GO:0000150">
    <property type="term" value="F:DNA strand exchange activity"/>
    <property type="evidence" value="ECO:0007669"/>
    <property type="project" value="UniProtKB-KW"/>
</dbReference>
<dbReference type="Gene3D" id="3.40.50.1390">
    <property type="entry name" value="Resolvase, N-terminal catalytic domain"/>
    <property type="match status" value="1"/>
</dbReference>
<evidence type="ECO:0000256" key="7">
    <source>
        <dbReference type="PROSITE-ProRule" id="PRU10137"/>
    </source>
</evidence>
<dbReference type="PROSITE" id="PS00397">
    <property type="entry name" value="RECOMBINASES_1"/>
    <property type="match status" value="1"/>
</dbReference>
<dbReference type="InterPro" id="IPR006118">
    <property type="entry name" value="Recombinase_CS"/>
</dbReference>
<reference evidence="9 12" key="2">
    <citation type="submission" date="2023-11" db="EMBL/GenBank/DDBJ databases">
        <title>MicrobeMod: A computational toolkit for identifying prokaryotic methylation and restriction-modification with nanopore sequencing.</title>
        <authorList>
            <person name="Crits-Christoph A."/>
            <person name="Kang S.C."/>
            <person name="Lee H."/>
            <person name="Ostrov N."/>
        </authorList>
    </citation>
    <scope>NUCLEOTIDE SEQUENCE [LARGE SCALE GENOMIC DNA]</scope>
    <source>
        <strain evidence="9 12">ATCC 29145</strain>
    </source>
</reference>
<dbReference type="GeneID" id="56450258"/>
<sequence length="193" mass="21000">MLIGYARVSTSDQTVNPQLDELVRAGVDAERIYTDVASGSKAERPGLAACLRALQPGNVLVVVKLDRLARSVAHLVELGQELERRRVALRVLNLGIDTGTPVGRLMFTIVAGIAEFELDLIRERTRAGLAAARARGRPGGRKPTLTGIRLDTARTLWADPSISVEDIAAQYKVSRRTLFRVLGPRHVQSAGEE</sequence>
<dbReference type="AlphaFoldDB" id="A0A0P0EBX8"/>
<keyword evidence="2" id="KW-0229">DNA integration</keyword>
<keyword evidence="3" id="KW-0230">DNA invertase</keyword>
<evidence type="ECO:0000256" key="4">
    <source>
        <dbReference type="ARBA" id="ARBA00023125"/>
    </source>
</evidence>
<reference evidence="10 11" key="1">
    <citation type="submission" date="2018-09" db="EMBL/GenBank/DDBJ databases">
        <title>Whole genome based analysis of evolution and adaptive divergence in Indian and Brazilian strains of Azospirillum brasilense.</title>
        <authorList>
            <person name="Singh C."/>
            <person name="Tripathi A.K."/>
        </authorList>
    </citation>
    <scope>NUCLEOTIDE SEQUENCE [LARGE SCALE GENOMIC DNA]</scope>
    <source>
        <strain evidence="10 11">MTCC4038</strain>
    </source>
</reference>
<dbReference type="EMBL" id="JAWXYC010000004">
    <property type="protein sequence ID" value="MDX5953060.1"/>
    <property type="molecule type" value="Genomic_DNA"/>
</dbReference>
<evidence type="ECO:0000259" key="8">
    <source>
        <dbReference type="PROSITE" id="PS51736"/>
    </source>
</evidence>
<dbReference type="RefSeq" id="WP_035677053.1">
    <property type="nucleotide sequence ID" value="NZ_CP012914.1"/>
</dbReference>
<evidence type="ECO:0000256" key="2">
    <source>
        <dbReference type="ARBA" id="ARBA00022908"/>
    </source>
</evidence>
<evidence type="ECO:0000313" key="9">
    <source>
        <dbReference type="EMBL" id="MDX5953060.1"/>
    </source>
</evidence>
<proteinExistence type="inferred from homology"/>
<dbReference type="KEGG" id="abf:AMK58_02815"/>
<gene>
    <name evidence="10" type="ORF">D3868_10900</name>
    <name evidence="9" type="ORF">SIM66_17920</name>
</gene>
<dbReference type="InterPro" id="IPR036162">
    <property type="entry name" value="Resolvase-like_N_sf"/>
</dbReference>
<dbReference type="InterPro" id="IPR006120">
    <property type="entry name" value="Resolvase_HTH_dom"/>
</dbReference>
<accession>A0A0P0EBX8</accession>
<evidence type="ECO:0000313" key="11">
    <source>
        <dbReference type="Proteomes" id="UP000298774"/>
    </source>
</evidence>
<evidence type="ECO:0000313" key="10">
    <source>
        <dbReference type="EMBL" id="QCO10198.1"/>
    </source>
</evidence>
<dbReference type="InterPro" id="IPR050639">
    <property type="entry name" value="SSR_resolvase"/>
</dbReference>
<protein>
    <submittedName>
        <fullName evidence="10">Recombinase family protein</fullName>
    </submittedName>
</protein>
<feature type="active site" description="O-(5'-phospho-DNA)-serine intermediate" evidence="6 7">
    <location>
        <position position="9"/>
    </location>
</feature>
<dbReference type="Proteomes" id="UP001277471">
    <property type="component" value="Unassembled WGS sequence"/>
</dbReference>
<keyword evidence="4" id="KW-0238">DNA-binding</keyword>
<dbReference type="GO" id="GO:0003677">
    <property type="term" value="F:DNA binding"/>
    <property type="evidence" value="ECO:0007669"/>
    <property type="project" value="UniProtKB-KW"/>
</dbReference>
<organism evidence="10 11">
    <name type="scientific">Azospirillum brasilense</name>
    <dbReference type="NCBI Taxonomy" id="192"/>
    <lineage>
        <taxon>Bacteria</taxon>
        <taxon>Pseudomonadati</taxon>
        <taxon>Pseudomonadota</taxon>
        <taxon>Alphaproteobacteria</taxon>
        <taxon>Rhodospirillales</taxon>
        <taxon>Azospirillaceae</taxon>
        <taxon>Azospirillum</taxon>
    </lineage>
</organism>
<dbReference type="PANTHER" id="PTHR30461">
    <property type="entry name" value="DNA-INVERTASE FROM LAMBDOID PROPHAGE"/>
    <property type="match status" value="1"/>
</dbReference>
<dbReference type="FunFam" id="3.40.50.1390:FF:000001">
    <property type="entry name" value="DNA recombinase"/>
    <property type="match status" value="1"/>
</dbReference>
<dbReference type="PROSITE" id="PS51736">
    <property type="entry name" value="RECOMBINASES_3"/>
    <property type="match status" value="1"/>
</dbReference>
<dbReference type="EMBL" id="CP032339">
    <property type="protein sequence ID" value="QCO10198.1"/>
    <property type="molecule type" value="Genomic_DNA"/>
</dbReference>
<evidence type="ECO:0000256" key="5">
    <source>
        <dbReference type="ARBA" id="ARBA00023172"/>
    </source>
</evidence>
<dbReference type="SUPFAM" id="SSF53041">
    <property type="entry name" value="Resolvase-like"/>
    <property type="match status" value="1"/>
</dbReference>
<dbReference type="Proteomes" id="UP000298774">
    <property type="component" value="Chromosome"/>
</dbReference>
<dbReference type="PANTHER" id="PTHR30461:SF2">
    <property type="entry name" value="SERINE RECOMBINASE PINE-RELATED"/>
    <property type="match status" value="1"/>
</dbReference>
<evidence type="ECO:0000256" key="3">
    <source>
        <dbReference type="ARBA" id="ARBA00023100"/>
    </source>
</evidence>
<name>A0A0P0EBX8_AZOBR</name>
<dbReference type="CDD" id="cd03768">
    <property type="entry name" value="SR_ResInv"/>
    <property type="match status" value="1"/>
</dbReference>
<evidence type="ECO:0000313" key="12">
    <source>
        <dbReference type="Proteomes" id="UP001277471"/>
    </source>
</evidence>
<dbReference type="InterPro" id="IPR006119">
    <property type="entry name" value="Resolv_N"/>
</dbReference>
<dbReference type="SMART" id="SM00857">
    <property type="entry name" value="Resolvase"/>
    <property type="match status" value="1"/>
</dbReference>
<dbReference type="Pfam" id="PF00239">
    <property type="entry name" value="Resolvase"/>
    <property type="match status" value="1"/>
</dbReference>